<reference evidence="2" key="1">
    <citation type="journal article" date="2024" name="Proc. Natl. Acad. Sci. U.S.A.">
        <title>Extraordinary preservation of gene collinearity over three hundred million years revealed in homosporous lycophytes.</title>
        <authorList>
            <person name="Li C."/>
            <person name="Wickell D."/>
            <person name="Kuo L.Y."/>
            <person name="Chen X."/>
            <person name="Nie B."/>
            <person name="Liao X."/>
            <person name="Peng D."/>
            <person name="Ji J."/>
            <person name="Jenkins J."/>
            <person name="Williams M."/>
            <person name="Shu S."/>
            <person name="Plott C."/>
            <person name="Barry K."/>
            <person name="Rajasekar S."/>
            <person name="Grimwood J."/>
            <person name="Han X."/>
            <person name="Sun S."/>
            <person name="Hou Z."/>
            <person name="He W."/>
            <person name="Dai G."/>
            <person name="Sun C."/>
            <person name="Schmutz J."/>
            <person name="Leebens-Mack J.H."/>
            <person name="Li F.W."/>
            <person name="Wang L."/>
        </authorList>
    </citation>
    <scope>NUCLEOTIDE SEQUENCE [LARGE SCALE GENOMIC DNA]</scope>
    <source>
        <strain evidence="2">cv. PW_Plant_1</strain>
    </source>
</reference>
<name>A0ACC2BIU5_DIPCM</name>
<keyword evidence="2" id="KW-1185">Reference proteome</keyword>
<evidence type="ECO:0000313" key="1">
    <source>
        <dbReference type="EMBL" id="KAJ7529654.1"/>
    </source>
</evidence>
<accession>A0ACC2BIU5</accession>
<proteinExistence type="predicted"/>
<dbReference type="EMBL" id="CM055106">
    <property type="protein sequence ID" value="KAJ7529654.1"/>
    <property type="molecule type" value="Genomic_DNA"/>
</dbReference>
<protein>
    <submittedName>
        <fullName evidence="1">Uncharacterized protein</fullName>
    </submittedName>
</protein>
<sequence>MEFRFNFTSRAAKEWIYGHTTNPYRRLHKQHRSRQRVKILGMKDMQLTKNSPVMAHQDPRGRFMSPLALFARLNTAYLNILMKAKSVGDVRQLLQSMRILRSSRSTSKLTKFEKHYIEHLRRILEDGQAVVI</sequence>
<comment type="caution">
    <text evidence="1">The sequence shown here is derived from an EMBL/GenBank/DDBJ whole genome shotgun (WGS) entry which is preliminary data.</text>
</comment>
<evidence type="ECO:0000313" key="2">
    <source>
        <dbReference type="Proteomes" id="UP001162992"/>
    </source>
</evidence>
<organism evidence="1 2">
    <name type="scientific">Diphasiastrum complanatum</name>
    <name type="common">Issler's clubmoss</name>
    <name type="synonym">Lycopodium complanatum</name>
    <dbReference type="NCBI Taxonomy" id="34168"/>
    <lineage>
        <taxon>Eukaryota</taxon>
        <taxon>Viridiplantae</taxon>
        <taxon>Streptophyta</taxon>
        <taxon>Embryophyta</taxon>
        <taxon>Tracheophyta</taxon>
        <taxon>Lycopodiopsida</taxon>
        <taxon>Lycopodiales</taxon>
        <taxon>Lycopodiaceae</taxon>
        <taxon>Lycopodioideae</taxon>
        <taxon>Diphasiastrum</taxon>
    </lineage>
</organism>
<gene>
    <name evidence="1" type="ORF">O6H91_15G060400</name>
</gene>
<dbReference type="Proteomes" id="UP001162992">
    <property type="component" value="Chromosome 15"/>
</dbReference>